<feature type="domain" description="Cytochrome b561 bacterial/Ni-hydrogenase" evidence="7">
    <location>
        <begin position="20"/>
        <end position="181"/>
    </location>
</feature>
<feature type="transmembrane region" description="Helical" evidence="6">
    <location>
        <begin position="110"/>
        <end position="135"/>
    </location>
</feature>
<dbReference type="PANTHER" id="PTHR30485:SF2">
    <property type="entry name" value="BLL0597 PROTEIN"/>
    <property type="match status" value="1"/>
</dbReference>
<dbReference type="EMBL" id="WWCU01000010">
    <property type="protein sequence ID" value="MYN07938.1"/>
    <property type="molecule type" value="Genomic_DNA"/>
</dbReference>
<feature type="transmembrane region" description="Helical" evidence="6">
    <location>
        <begin position="55"/>
        <end position="72"/>
    </location>
</feature>
<feature type="transmembrane region" description="Helical" evidence="6">
    <location>
        <begin position="196"/>
        <end position="212"/>
    </location>
</feature>
<proteinExistence type="predicted"/>
<accession>A0A7X4HB12</accession>
<evidence type="ECO:0000313" key="9">
    <source>
        <dbReference type="Proteomes" id="UP000450676"/>
    </source>
</evidence>
<evidence type="ECO:0000256" key="4">
    <source>
        <dbReference type="ARBA" id="ARBA00022989"/>
    </source>
</evidence>
<dbReference type="InterPro" id="IPR011577">
    <property type="entry name" value="Cyt_b561_bac/Ni-Hgenase"/>
</dbReference>
<keyword evidence="3 6" id="KW-0812">Transmembrane</keyword>
<dbReference type="PANTHER" id="PTHR30485">
    <property type="entry name" value="NI/FE-HYDROGENASE 1 B-TYPE CYTOCHROME SUBUNIT"/>
    <property type="match status" value="1"/>
</dbReference>
<gene>
    <name evidence="8" type="ORF">GTP77_11385</name>
</gene>
<feature type="transmembrane region" description="Helical" evidence="6">
    <location>
        <begin position="147"/>
        <end position="169"/>
    </location>
</feature>
<evidence type="ECO:0000256" key="1">
    <source>
        <dbReference type="ARBA" id="ARBA00004651"/>
    </source>
</evidence>
<dbReference type="Proteomes" id="UP000450676">
    <property type="component" value="Unassembled WGS sequence"/>
</dbReference>
<evidence type="ECO:0000259" key="7">
    <source>
        <dbReference type="Pfam" id="PF01292"/>
    </source>
</evidence>
<dbReference type="Pfam" id="PF01292">
    <property type="entry name" value="Ni_hydr_CYTB"/>
    <property type="match status" value="1"/>
</dbReference>
<dbReference type="AlphaFoldDB" id="A0A7X4HB12"/>
<dbReference type="InterPro" id="IPR016174">
    <property type="entry name" value="Di-haem_cyt_TM"/>
</dbReference>
<dbReference type="GO" id="GO:0005886">
    <property type="term" value="C:plasma membrane"/>
    <property type="evidence" value="ECO:0007669"/>
    <property type="project" value="UniProtKB-SubCell"/>
</dbReference>
<organism evidence="8 9">
    <name type="scientific">Pseudoduganella aquatica</name>
    <dbReference type="NCBI Taxonomy" id="2660641"/>
    <lineage>
        <taxon>Bacteria</taxon>
        <taxon>Pseudomonadati</taxon>
        <taxon>Pseudomonadota</taxon>
        <taxon>Betaproteobacteria</taxon>
        <taxon>Burkholderiales</taxon>
        <taxon>Oxalobacteraceae</taxon>
        <taxon>Telluria group</taxon>
        <taxon>Pseudoduganella</taxon>
    </lineage>
</organism>
<evidence type="ECO:0000256" key="3">
    <source>
        <dbReference type="ARBA" id="ARBA00022692"/>
    </source>
</evidence>
<sequence length="239" mass="26119">MQARPGERNGSASPPYQTLVWDLPVRLFHWLMAFSFAGAYLTAEMERWRTVHVTLGYTMAALVCFRIVWGWIGTDYARFSSFVRGPRATLRYVRSLFSPRPQHFTGHNPAGAVAILLMLATTMALAGSGWLLYTGRAGAWMEDGHELIAELMLALVLVHIGGVLAASLLHRENLAKAMLTGRKRADAGAKAQGRRAGTALLLLLAVLAFWWWQAGHAEAPASGATSAAQRHGAHRGDDD</sequence>
<comment type="caution">
    <text evidence="8">The sequence shown here is derived from an EMBL/GenBank/DDBJ whole genome shotgun (WGS) entry which is preliminary data.</text>
</comment>
<reference evidence="8 9" key="1">
    <citation type="submission" date="2019-12" db="EMBL/GenBank/DDBJ databases">
        <title>Novel species isolated from a subtropical stream in China.</title>
        <authorList>
            <person name="Lu H."/>
        </authorList>
    </citation>
    <scope>NUCLEOTIDE SEQUENCE [LARGE SCALE GENOMIC DNA]</scope>
    <source>
        <strain evidence="8 9">FT127W</strain>
    </source>
</reference>
<dbReference type="GO" id="GO:0022904">
    <property type="term" value="P:respiratory electron transport chain"/>
    <property type="evidence" value="ECO:0007669"/>
    <property type="project" value="InterPro"/>
</dbReference>
<dbReference type="GO" id="GO:0020037">
    <property type="term" value="F:heme binding"/>
    <property type="evidence" value="ECO:0007669"/>
    <property type="project" value="TreeGrafter"/>
</dbReference>
<comment type="subcellular location">
    <subcellularLocation>
        <location evidence="1">Cell membrane</location>
        <topology evidence="1">Multi-pass membrane protein</topology>
    </subcellularLocation>
</comment>
<evidence type="ECO:0000256" key="2">
    <source>
        <dbReference type="ARBA" id="ARBA00022475"/>
    </source>
</evidence>
<keyword evidence="2" id="KW-1003">Cell membrane</keyword>
<dbReference type="SUPFAM" id="SSF81342">
    <property type="entry name" value="Transmembrane di-heme cytochromes"/>
    <property type="match status" value="1"/>
</dbReference>
<dbReference type="Gene3D" id="1.20.950.20">
    <property type="entry name" value="Transmembrane di-heme cytochromes, Chain C"/>
    <property type="match status" value="1"/>
</dbReference>
<feature type="transmembrane region" description="Helical" evidence="6">
    <location>
        <begin position="27"/>
        <end position="43"/>
    </location>
</feature>
<dbReference type="GO" id="GO:0009055">
    <property type="term" value="F:electron transfer activity"/>
    <property type="evidence" value="ECO:0007669"/>
    <property type="project" value="InterPro"/>
</dbReference>
<keyword evidence="5 6" id="KW-0472">Membrane</keyword>
<protein>
    <submittedName>
        <fullName evidence="8">Cytochrome B</fullName>
    </submittedName>
</protein>
<evidence type="ECO:0000256" key="6">
    <source>
        <dbReference type="SAM" id="Phobius"/>
    </source>
</evidence>
<evidence type="ECO:0000313" key="8">
    <source>
        <dbReference type="EMBL" id="MYN07938.1"/>
    </source>
</evidence>
<name>A0A7X4HB12_9BURK</name>
<dbReference type="InterPro" id="IPR051542">
    <property type="entry name" value="Hydrogenase_cytochrome"/>
</dbReference>
<keyword evidence="4 6" id="KW-1133">Transmembrane helix</keyword>
<keyword evidence="9" id="KW-1185">Reference proteome</keyword>
<evidence type="ECO:0000256" key="5">
    <source>
        <dbReference type="ARBA" id="ARBA00023136"/>
    </source>
</evidence>